<evidence type="ECO:0000313" key="2">
    <source>
        <dbReference type="EMBL" id="RVW60439.1"/>
    </source>
</evidence>
<accession>A0A438FKB6</accession>
<feature type="compositionally biased region" description="Polar residues" evidence="1">
    <location>
        <begin position="182"/>
        <end position="192"/>
    </location>
</feature>
<dbReference type="AlphaFoldDB" id="A0A438FKB6"/>
<dbReference type="EMBL" id="QGNW01000860">
    <property type="protein sequence ID" value="RVW60439.1"/>
    <property type="molecule type" value="Genomic_DNA"/>
</dbReference>
<evidence type="ECO:0000256" key="1">
    <source>
        <dbReference type="SAM" id="MobiDB-lite"/>
    </source>
</evidence>
<protein>
    <submittedName>
        <fullName evidence="2">Uncharacterized protein</fullName>
    </submittedName>
</protein>
<reference evidence="2 3" key="1">
    <citation type="journal article" date="2018" name="PLoS Genet.">
        <title>Population sequencing reveals clonal diversity and ancestral inbreeding in the grapevine cultivar Chardonnay.</title>
        <authorList>
            <person name="Roach M.J."/>
            <person name="Johnson D.L."/>
            <person name="Bohlmann J."/>
            <person name="van Vuuren H.J."/>
            <person name="Jones S.J."/>
            <person name="Pretorius I.S."/>
            <person name="Schmidt S.A."/>
            <person name="Borneman A.R."/>
        </authorList>
    </citation>
    <scope>NUCLEOTIDE SEQUENCE [LARGE SCALE GENOMIC DNA]</scope>
    <source>
        <strain evidence="3">cv. Chardonnay</strain>
        <tissue evidence="2">Leaf</tissue>
    </source>
</reference>
<sequence>MLSGSLTKVSKSYYVILTACLPQPTFRHLQSERTGMMASHLPRSLTAACRVMMALPPPRGIIRSQKVFPPLKREVELLSLYIWTFTQGGSYVDHRDARPQHWRRLWESLIQSPAKMATPSRSLSSAREEEDNSEWRQAIERRPLASERQMQALLQKTTRLREENVVSRIQASSTGPPRRQCSRGQVSNSRPVSESIYLGTAGAILKHVTLDHMSDTRPCTKLPMRKAQTLLISQQKDNATKNPSCQTQCARG</sequence>
<feature type="region of interest" description="Disordered" evidence="1">
    <location>
        <begin position="116"/>
        <end position="135"/>
    </location>
</feature>
<evidence type="ECO:0000313" key="3">
    <source>
        <dbReference type="Proteomes" id="UP000288805"/>
    </source>
</evidence>
<dbReference type="Proteomes" id="UP000288805">
    <property type="component" value="Unassembled WGS sequence"/>
</dbReference>
<feature type="region of interest" description="Disordered" evidence="1">
    <location>
        <begin position="167"/>
        <end position="193"/>
    </location>
</feature>
<organism evidence="2 3">
    <name type="scientific">Vitis vinifera</name>
    <name type="common">Grape</name>
    <dbReference type="NCBI Taxonomy" id="29760"/>
    <lineage>
        <taxon>Eukaryota</taxon>
        <taxon>Viridiplantae</taxon>
        <taxon>Streptophyta</taxon>
        <taxon>Embryophyta</taxon>
        <taxon>Tracheophyta</taxon>
        <taxon>Spermatophyta</taxon>
        <taxon>Magnoliopsida</taxon>
        <taxon>eudicotyledons</taxon>
        <taxon>Gunneridae</taxon>
        <taxon>Pentapetalae</taxon>
        <taxon>rosids</taxon>
        <taxon>Vitales</taxon>
        <taxon>Vitaceae</taxon>
        <taxon>Viteae</taxon>
        <taxon>Vitis</taxon>
    </lineage>
</organism>
<comment type="caution">
    <text evidence="2">The sequence shown here is derived from an EMBL/GenBank/DDBJ whole genome shotgun (WGS) entry which is preliminary data.</text>
</comment>
<proteinExistence type="predicted"/>
<name>A0A438FKB6_VITVI</name>
<feature type="region of interest" description="Disordered" evidence="1">
    <location>
        <begin position="233"/>
        <end position="252"/>
    </location>
</feature>
<gene>
    <name evidence="2" type="ORF">CK203_105727</name>
</gene>